<sequence>MSKLELDELLDFCVHVPRVSLLVVLEQDPIV</sequence>
<reference evidence="1" key="2">
    <citation type="journal article" date="2015" name="Data Brief">
        <title>Shoot transcriptome of the giant reed, Arundo donax.</title>
        <authorList>
            <person name="Barrero R.A."/>
            <person name="Guerrero F.D."/>
            <person name="Moolhuijzen P."/>
            <person name="Goolsby J.A."/>
            <person name="Tidwell J."/>
            <person name="Bellgard S.E."/>
            <person name="Bellgard M.I."/>
        </authorList>
    </citation>
    <scope>NUCLEOTIDE SEQUENCE</scope>
    <source>
        <tissue evidence="1">Shoot tissue taken approximately 20 cm above the soil surface</tissue>
    </source>
</reference>
<dbReference type="AlphaFoldDB" id="A0A0A9C0I3"/>
<accession>A0A0A9C0I3</accession>
<protein>
    <submittedName>
        <fullName evidence="1">Uncharacterized protein</fullName>
    </submittedName>
</protein>
<evidence type="ECO:0000313" key="1">
    <source>
        <dbReference type="EMBL" id="JAD69809.1"/>
    </source>
</evidence>
<reference evidence="1" key="1">
    <citation type="submission" date="2014-09" db="EMBL/GenBank/DDBJ databases">
        <authorList>
            <person name="Magalhaes I.L.F."/>
            <person name="Oliveira U."/>
            <person name="Santos F.R."/>
            <person name="Vidigal T.H.D.A."/>
            <person name="Brescovit A.D."/>
            <person name="Santos A.J."/>
        </authorList>
    </citation>
    <scope>NUCLEOTIDE SEQUENCE</scope>
    <source>
        <tissue evidence="1">Shoot tissue taken approximately 20 cm above the soil surface</tissue>
    </source>
</reference>
<proteinExistence type="predicted"/>
<dbReference type="EMBL" id="GBRH01228086">
    <property type="protein sequence ID" value="JAD69809.1"/>
    <property type="molecule type" value="Transcribed_RNA"/>
</dbReference>
<name>A0A0A9C0I3_ARUDO</name>
<organism evidence="1">
    <name type="scientific">Arundo donax</name>
    <name type="common">Giant reed</name>
    <name type="synonym">Donax arundinaceus</name>
    <dbReference type="NCBI Taxonomy" id="35708"/>
    <lineage>
        <taxon>Eukaryota</taxon>
        <taxon>Viridiplantae</taxon>
        <taxon>Streptophyta</taxon>
        <taxon>Embryophyta</taxon>
        <taxon>Tracheophyta</taxon>
        <taxon>Spermatophyta</taxon>
        <taxon>Magnoliopsida</taxon>
        <taxon>Liliopsida</taxon>
        <taxon>Poales</taxon>
        <taxon>Poaceae</taxon>
        <taxon>PACMAD clade</taxon>
        <taxon>Arundinoideae</taxon>
        <taxon>Arundineae</taxon>
        <taxon>Arundo</taxon>
    </lineage>
</organism>